<proteinExistence type="predicted"/>
<comment type="caution">
    <text evidence="1">The sequence shown here is derived from an EMBL/GenBank/DDBJ whole genome shotgun (WGS) entry which is preliminary data.</text>
</comment>
<protein>
    <recommendedName>
        <fullName evidence="3">Gliding motility lipoprotein GldD</fullName>
    </recommendedName>
</protein>
<reference evidence="1" key="1">
    <citation type="submission" date="2020-09" db="EMBL/GenBank/DDBJ databases">
        <title>Taishania pollutisoli gen. nov., sp. nov., Isolated from Tetrabromobisphenol A-Contaminated Soil.</title>
        <authorList>
            <person name="Chen Q."/>
        </authorList>
    </citation>
    <scope>NUCLEOTIDE SEQUENCE</scope>
    <source>
        <strain evidence="1">CZZ-1</strain>
    </source>
</reference>
<dbReference type="Pfam" id="PF25593">
    <property type="entry name" value="GldD_lipo"/>
    <property type="match status" value="1"/>
</dbReference>
<evidence type="ECO:0008006" key="3">
    <source>
        <dbReference type="Google" id="ProtNLM"/>
    </source>
</evidence>
<dbReference type="AlphaFoldDB" id="A0A8J6PFU1"/>
<name>A0A8J6PFU1_9FLAO</name>
<dbReference type="Proteomes" id="UP000652681">
    <property type="component" value="Unassembled WGS sequence"/>
</dbReference>
<evidence type="ECO:0000313" key="1">
    <source>
        <dbReference type="EMBL" id="MBC9810866.1"/>
    </source>
</evidence>
<accession>A0A8J6PFU1</accession>
<sequence>MKVLLSTFALLCILWSCSEKTPVPKPPLYLRTELPEHEYVVFSDNCPYTFEVSKLYTVKSVQPGQAAASCHKDIDLGPLNGIINFSYIHMTESLGTYVNYSNDKVGEHKIKATGIETENFIYPEKRVFGTIFKLQGDVATPFQFYLTDSTENFVSGVVYFNSVPNYDSLRPSLNYLEKDLYHLINTFEWK</sequence>
<keyword evidence="2" id="KW-1185">Reference proteome</keyword>
<organism evidence="1 2">
    <name type="scientific">Taishania pollutisoli</name>
    <dbReference type="NCBI Taxonomy" id="2766479"/>
    <lineage>
        <taxon>Bacteria</taxon>
        <taxon>Pseudomonadati</taxon>
        <taxon>Bacteroidota</taxon>
        <taxon>Flavobacteriia</taxon>
        <taxon>Flavobacteriales</taxon>
        <taxon>Crocinitomicaceae</taxon>
        <taxon>Taishania</taxon>
    </lineage>
</organism>
<dbReference type="RefSeq" id="WP_216713162.1">
    <property type="nucleotide sequence ID" value="NZ_JACVEL010000001.1"/>
</dbReference>
<evidence type="ECO:0000313" key="2">
    <source>
        <dbReference type="Proteomes" id="UP000652681"/>
    </source>
</evidence>
<gene>
    <name evidence="1" type="ORF">H9Y05_00110</name>
</gene>
<dbReference type="InterPro" id="IPR019850">
    <property type="entry name" value="GldD-like"/>
</dbReference>
<dbReference type="EMBL" id="JACVEL010000001">
    <property type="protein sequence ID" value="MBC9810866.1"/>
    <property type="molecule type" value="Genomic_DNA"/>
</dbReference>